<evidence type="ECO:0000313" key="2">
    <source>
        <dbReference type="Proteomes" id="UP000017836"/>
    </source>
</evidence>
<organism evidence="1 2">
    <name type="scientific">Amborella trichopoda</name>
    <dbReference type="NCBI Taxonomy" id="13333"/>
    <lineage>
        <taxon>Eukaryota</taxon>
        <taxon>Viridiplantae</taxon>
        <taxon>Streptophyta</taxon>
        <taxon>Embryophyta</taxon>
        <taxon>Tracheophyta</taxon>
        <taxon>Spermatophyta</taxon>
        <taxon>Magnoliopsida</taxon>
        <taxon>Amborellales</taxon>
        <taxon>Amborellaceae</taxon>
        <taxon>Amborella</taxon>
    </lineage>
</organism>
<dbReference type="AlphaFoldDB" id="U5D367"/>
<reference evidence="2" key="1">
    <citation type="journal article" date="2013" name="Science">
        <title>The Amborella genome and the evolution of flowering plants.</title>
        <authorList>
            <consortium name="Amborella Genome Project"/>
        </authorList>
    </citation>
    <scope>NUCLEOTIDE SEQUENCE [LARGE SCALE GENOMIC DNA]</scope>
</reference>
<dbReference type="Proteomes" id="UP000017836">
    <property type="component" value="Unassembled WGS sequence"/>
</dbReference>
<protein>
    <submittedName>
        <fullName evidence="1">Uncharacterized protein</fullName>
    </submittedName>
</protein>
<evidence type="ECO:0000313" key="1">
    <source>
        <dbReference type="EMBL" id="ERN16680.1"/>
    </source>
</evidence>
<keyword evidence="2" id="KW-1185">Reference proteome</keyword>
<gene>
    <name evidence="1" type="ORF">AMTR_s00051p00194000</name>
</gene>
<sequence length="94" mass="10957">MNKQRKNLFDDKGTLLLPNYDVDEIEVAIANFLHIQPFMEPVAKKRRQRRSRLNVVNKGLPSKGWNPIAISFPSSPLMSEVRKDFFSVERETRV</sequence>
<proteinExistence type="predicted"/>
<dbReference type="HOGENOM" id="CLU_2389148_0_0_1"/>
<name>U5D367_AMBTC</name>
<accession>U5D367</accession>
<dbReference type="Gramene" id="ERN16680">
    <property type="protein sequence ID" value="ERN16680"/>
    <property type="gene ID" value="AMTR_s00051p00194000"/>
</dbReference>
<dbReference type="EMBL" id="KI392418">
    <property type="protein sequence ID" value="ERN16680.1"/>
    <property type="molecule type" value="Genomic_DNA"/>
</dbReference>